<dbReference type="AlphaFoldDB" id="A0A9P4HGH9"/>
<dbReference type="Proteomes" id="UP000799777">
    <property type="component" value="Unassembled WGS sequence"/>
</dbReference>
<accession>A0A9P4HGH9</accession>
<evidence type="ECO:0000313" key="1">
    <source>
        <dbReference type="EMBL" id="KAF2034148.1"/>
    </source>
</evidence>
<dbReference type="EMBL" id="ML978162">
    <property type="protein sequence ID" value="KAF2034148.1"/>
    <property type="molecule type" value="Genomic_DNA"/>
</dbReference>
<reference evidence="1" key="1">
    <citation type="journal article" date="2020" name="Stud. Mycol.">
        <title>101 Dothideomycetes genomes: a test case for predicting lifestyles and emergence of pathogens.</title>
        <authorList>
            <person name="Haridas S."/>
            <person name="Albert R."/>
            <person name="Binder M."/>
            <person name="Bloem J."/>
            <person name="Labutti K."/>
            <person name="Salamov A."/>
            <person name="Andreopoulos B."/>
            <person name="Baker S."/>
            <person name="Barry K."/>
            <person name="Bills G."/>
            <person name="Bluhm B."/>
            <person name="Cannon C."/>
            <person name="Castanera R."/>
            <person name="Culley D."/>
            <person name="Daum C."/>
            <person name="Ezra D."/>
            <person name="Gonzalez J."/>
            <person name="Henrissat B."/>
            <person name="Kuo A."/>
            <person name="Liang C."/>
            <person name="Lipzen A."/>
            <person name="Lutzoni F."/>
            <person name="Magnuson J."/>
            <person name="Mondo S."/>
            <person name="Nolan M."/>
            <person name="Ohm R."/>
            <person name="Pangilinan J."/>
            <person name="Park H.-J."/>
            <person name="Ramirez L."/>
            <person name="Alfaro M."/>
            <person name="Sun H."/>
            <person name="Tritt A."/>
            <person name="Yoshinaga Y."/>
            <person name="Zwiers L.-H."/>
            <person name="Turgeon B."/>
            <person name="Goodwin S."/>
            <person name="Spatafora J."/>
            <person name="Crous P."/>
            <person name="Grigoriev I."/>
        </authorList>
    </citation>
    <scope>NUCLEOTIDE SEQUENCE</scope>
    <source>
        <strain evidence="1">CBS 110217</strain>
    </source>
</reference>
<keyword evidence="2" id="KW-1185">Reference proteome</keyword>
<organism evidence="1 2">
    <name type="scientific">Setomelanomma holmii</name>
    <dbReference type="NCBI Taxonomy" id="210430"/>
    <lineage>
        <taxon>Eukaryota</taxon>
        <taxon>Fungi</taxon>
        <taxon>Dikarya</taxon>
        <taxon>Ascomycota</taxon>
        <taxon>Pezizomycotina</taxon>
        <taxon>Dothideomycetes</taxon>
        <taxon>Pleosporomycetidae</taxon>
        <taxon>Pleosporales</taxon>
        <taxon>Pleosporineae</taxon>
        <taxon>Phaeosphaeriaceae</taxon>
        <taxon>Setomelanomma</taxon>
    </lineage>
</organism>
<proteinExistence type="predicted"/>
<protein>
    <submittedName>
        <fullName evidence="1">Uncharacterized protein</fullName>
    </submittedName>
</protein>
<name>A0A9P4HGH9_9PLEO</name>
<evidence type="ECO:0000313" key="2">
    <source>
        <dbReference type="Proteomes" id="UP000799777"/>
    </source>
</evidence>
<comment type="caution">
    <text evidence="1">The sequence shown here is derived from an EMBL/GenBank/DDBJ whole genome shotgun (WGS) entry which is preliminary data.</text>
</comment>
<gene>
    <name evidence="1" type="ORF">EK21DRAFT_108191</name>
</gene>
<sequence>MTSQVRNKARSPLLRLPSELQNKIFVLRIPTEPIIAGFVWQHHPIYRFQASTFVKYPIAGYLLLSPLSLASSQLYEEVAALSVSNVVFRILFQKIHRFEERAPSLLRRELRIVQVEAPSQFWDVSGMEVLKKFSRLKKVIIILTGPHESLPLVEESAKGAMTGYDGVEVVVLKNSL</sequence>